<dbReference type="PRINTS" id="PR00723">
    <property type="entry name" value="SUBTILISIN"/>
</dbReference>
<keyword evidence="4 6" id="KW-0720">Serine protease</keyword>
<evidence type="ECO:0000256" key="4">
    <source>
        <dbReference type="ARBA" id="ARBA00022825"/>
    </source>
</evidence>
<dbReference type="PROSITE" id="PS00138">
    <property type="entry name" value="SUBTILASE_SER"/>
    <property type="match status" value="1"/>
</dbReference>
<evidence type="ECO:0000256" key="1">
    <source>
        <dbReference type="ARBA" id="ARBA00011073"/>
    </source>
</evidence>
<evidence type="ECO:0000256" key="6">
    <source>
        <dbReference type="PROSITE-ProRule" id="PRU01240"/>
    </source>
</evidence>
<reference evidence="8 9" key="1">
    <citation type="submission" date="2019-03" db="EMBL/GenBank/DDBJ databases">
        <authorList>
            <person name="Sebastian G."/>
            <person name="Baumann P."/>
            <person name="Ruckert C."/>
            <person name="Kalinowski J."/>
            <person name="Nebel B."/>
            <person name="Takors R."/>
            <person name="Blombach B."/>
        </authorList>
    </citation>
    <scope>NUCLEOTIDE SEQUENCE [LARGE SCALE GENOMIC DNA]</scope>
    <source>
        <strain evidence="8 9">DSM 1084</strain>
    </source>
</reference>
<keyword evidence="2 6" id="KW-0645">Protease</keyword>
<proteinExistence type="inferred from homology"/>
<protein>
    <submittedName>
        <fullName evidence="8">Subtilisin BL</fullName>
        <ecNumber evidence="8">3.4.21.62</ecNumber>
    </submittedName>
</protein>
<dbReference type="EMBL" id="CP037867">
    <property type="protein sequence ID" value="QBM28828.1"/>
    <property type="molecule type" value="Genomic_DNA"/>
</dbReference>
<dbReference type="EC" id="3.4.21.62" evidence="8"/>
<sequence>MSIAASLKATGIAEVIVFVRPDSGGAAAALGDGPSSAVLKHFSAMPFSRDAALLEALRADGPTAPASLAARNAAVARMDAGGDEPTARYFPNLGLALGTVNRHSLASLRAEPAVVDIVPAPQLRLIRPVLEAAATAAPGYPWGLRSLEIDQLHGQGLSGKGVLIGHLDTGVDATHPALDGAIKTYAEFDSLGVQVPGAVARDSAEHGTHTAGTLAGREIKSVRFGVAPGAQLASAMVIEGGNVLARILGGMDWMVGLNVRVLSMSLGLIGVQDTFLRITQTLRAKGVLPVFAVGNDEAGTSRYPGNYAEALSVGAADSVGRVADFSSSQRFKRQIDSMVPDLVGPGVDIISCVPGGKYKRMSGTSMATPHIAGLAALLMEAKPNKSIDDIEKAIFDSCQLLPDMPVSRANRGYPNALRALGLL</sequence>
<dbReference type="Proteomes" id="UP000293912">
    <property type="component" value="Chromosome"/>
</dbReference>
<keyword evidence="3 6" id="KW-0378">Hydrolase</keyword>
<evidence type="ECO:0000313" key="9">
    <source>
        <dbReference type="Proteomes" id="UP000293912"/>
    </source>
</evidence>
<dbReference type="GO" id="GO:0006508">
    <property type="term" value="P:proteolysis"/>
    <property type="evidence" value="ECO:0007669"/>
    <property type="project" value="UniProtKB-KW"/>
</dbReference>
<dbReference type="InterPro" id="IPR023828">
    <property type="entry name" value="Peptidase_S8_Ser-AS"/>
</dbReference>
<dbReference type="InterPro" id="IPR015500">
    <property type="entry name" value="Peptidase_S8_subtilisin-rel"/>
</dbReference>
<feature type="active site" description="Charge relay system" evidence="5 6">
    <location>
        <position position="168"/>
    </location>
</feature>
<dbReference type="InterPro" id="IPR050131">
    <property type="entry name" value="Peptidase_S8_subtilisin-like"/>
</dbReference>
<dbReference type="InterPro" id="IPR000209">
    <property type="entry name" value="Peptidase_S8/S53_dom"/>
</dbReference>
<dbReference type="GO" id="GO:0004252">
    <property type="term" value="F:serine-type endopeptidase activity"/>
    <property type="evidence" value="ECO:0007669"/>
    <property type="project" value="UniProtKB-UniRule"/>
</dbReference>
<feature type="active site" description="Charge relay system" evidence="5 6">
    <location>
        <position position="365"/>
    </location>
</feature>
<keyword evidence="9" id="KW-1185">Reference proteome</keyword>
<evidence type="ECO:0000259" key="7">
    <source>
        <dbReference type="Pfam" id="PF00082"/>
    </source>
</evidence>
<dbReference type="KEGG" id="hpse:HPF_14095"/>
<evidence type="ECO:0000313" key="8">
    <source>
        <dbReference type="EMBL" id="QBM28828.1"/>
    </source>
</evidence>
<comment type="similarity">
    <text evidence="1 6">Belongs to the peptidase S8 family.</text>
</comment>
<evidence type="ECO:0000256" key="3">
    <source>
        <dbReference type="ARBA" id="ARBA00022801"/>
    </source>
</evidence>
<evidence type="ECO:0000256" key="5">
    <source>
        <dbReference type="PIRSR" id="PIRSR615500-1"/>
    </source>
</evidence>
<feature type="active site" description="Charge relay system" evidence="5 6">
    <location>
        <position position="206"/>
    </location>
</feature>
<gene>
    <name evidence="8" type="ORF">HPF_14095</name>
</gene>
<dbReference type="AlphaFoldDB" id="A0A4P6X2V0"/>
<evidence type="ECO:0000256" key="2">
    <source>
        <dbReference type="ARBA" id="ARBA00022670"/>
    </source>
</evidence>
<dbReference type="PROSITE" id="PS51892">
    <property type="entry name" value="SUBTILASE"/>
    <property type="match status" value="1"/>
</dbReference>
<dbReference type="Pfam" id="PF00082">
    <property type="entry name" value="Peptidase_S8"/>
    <property type="match status" value="1"/>
</dbReference>
<dbReference type="SUPFAM" id="SSF52743">
    <property type="entry name" value="Subtilisin-like"/>
    <property type="match status" value="1"/>
</dbReference>
<dbReference type="RefSeq" id="WP_133156952.1">
    <property type="nucleotide sequence ID" value="NZ_CP037867.1"/>
</dbReference>
<dbReference type="Gene3D" id="3.40.50.200">
    <property type="entry name" value="Peptidase S8/S53 domain"/>
    <property type="match status" value="1"/>
</dbReference>
<organism evidence="8 9">
    <name type="scientific">Hydrogenophaga pseudoflava</name>
    <name type="common">Pseudomonas carboxydoflava</name>
    <dbReference type="NCBI Taxonomy" id="47421"/>
    <lineage>
        <taxon>Bacteria</taxon>
        <taxon>Pseudomonadati</taxon>
        <taxon>Pseudomonadota</taxon>
        <taxon>Betaproteobacteria</taxon>
        <taxon>Burkholderiales</taxon>
        <taxon>Comamonadaceae</taxon>
        <taxon>Hydrogenophaga</taxon>
    </lineage>
</organism>
<name>A0A4P6X2V0_HYDPS</name>
<accession>A0A4P6X2V0</accession>
<feature type="domain" description="Peptidase S8/S53" evidence="7">
    <location>
        <begin position="159"/>
        <end position="398"/>
    </location>
</feature>
<dbReference type="InterPro" id="IPR036852">
    <property type="entry name" value="Peptidase_S8/S53_dom_sf"/>
</dbReference>
<dbReference type="PANTHER" id="PTHR43806:SF11">
    <property type="entry name" value="CEREVISIN-RELATED"/>
    <property type="match status" value="1"/>
</dbReference>
<dbReference type="PANTHER" id="PTHR43806">
    <property type="entry name" value="PEPTIDASE S8"/>
    <property type="match status" value="1"/>
</dbReference>